<reference evidence="2" key="1">
    <citation type="submission" date="2020-03" db="EMBL/GenBank/DDBJ databases">
        <title>The deep terrestrial virosphere.</title>
        <authorList>
            <person name="Holmfeldt K."/>
            <person name="Nilsson E."/>
            <person name="Simone D."/>
            <person name="Lopez-Fernandez M."/>
            <person name="Wu X."/>
            <person name="de Brujin I."/>
            <person name="Lundin D."/>
            <person name="Andersson A."/>
            <person name="Bertilsson S."/>
            <person name="Dopson M."/>
        </authorList>
    </citation>
    <scope>NUCLEOTIDE SEQUENCE</scope>
    <source>
        <strain evidence="2">MM415A05022</strain>
        <strain evidence="3">MM415B03811</strain>
    </source>
</reference>
<organism evidence="2">
    <name type="scientific">viral metagenome</name>
    <dbReference type="NCBI Taxonomy" id="1070528"/>
    <lineage>
        <taxon>unclassified sequences</taxon>
        <taxon>metagenomes</taxon>
        <taxon>organismal metagenomes</taxon>
    </lineage>
</organism>
<evidence type="ECO:0000313" key="2">
    <source>
        <dbReference type="EMBL" id="QJA69143.1"/>
    </source>
</evidence>
<accession>A0A6M3JGT1</accession>
<sequence length="82" mass="9277">MTIFANLFSYGNTEYTTDAPKANSPTIDIRWDNGDLVHLHFMGESSISTLHEAIHELKEKIKERDNKPKGGENNGNRNQSKC</sequence>
<evidence type="ECO:0000313" key="3">
    <source>
        <dbReference type="EMBL" id="QJA94613.1"/>
    </source>
</evidence>
<evidence type="ECO:0000256" key="1">
    <source>
        <dbReference type="SAM" id="MobiDB-lite"/>
    </source>
</evidence>
<gene>
    <name evidence="2" type="ORF">MM415A05022_0002</name>
    <name evidence="3" type="ORF">MM415B03811_0007</name>
</gene>
<proteinExistence type="predicted"/>
<dbReference type="AlphaFoldDB" id="A0A6M3JGT1"/>
<dbReference type="EMBL" id="MT143246">
    <property type="protein sequence ID" value="QJA94613.1"/>
    <property type="molecule type" value="Genomic_DNA"/>
</dbReference>
<protein>
    <submittedName>
        <fullName evidence="2">Uncharacterized protein</fullName>
    </submittedName>
</protein>
<name>A0A6M3JGT1_9ZZZZ</name>
<feature type="region of interest" description="Disordered" evidence="1">
    <location>
        <begin position="61"/>
        <end position="82"/>
    </location>
</feature>
<dbReference type="EMBL" id="MT141681">
    <property type="protein sequence ID" value="QJA69143.1"/>
    <property type="molecule type" value="Genomic_DNA"/>
</dbReference>
<feature type="compositionally biased region" description="Basic and acidic residues" evidence="1">
    <location>
        <begin position="61"/>
        <end position="70"/>
    </location>
</feature>